<dbReference type="AlphaFoldDB" id="A0A5C7AXG2"/>
<name>A0A5C7AXG2_9BACT</name>
<reference evidence="1 2" key="1">
    <citation type="submission" date="2019-08" db="EMBL/GenBank/DDBJ databases">
        <title>Genomes sequence of Algoriphagus aquimarinus ACAM450.</title>
        <authorList>
            <person name="Bowman J.P."/>
        </authorList>
    </citation>
    <scope>NUCLEOTIDE SEQUENCE [LARGE SCALE GENOMIC DNA]</scope>
    <source>
        <strain evidence="1 2">ACAM 450</strain>
    </source>
</reference>
<proteinExistence type="predicted"/>
<dbReference type="InterPro" id="IPR018490">
    <property type="entry name" value="cNMP-bd_dom_sf"/>
</dbReference>
<organism evidence="1 2">
    <name type="scientific">Algoriphagus aquimarinus</name>
    <dbReference type="NCBI Taxonomy" id="237018"/>
    <lineage>
        <taxon>Bacteria</taxon>
        <taxon>Pseudomonadati</taxon>
        <taxon>Bacteroidota</taxon>
        <taxon>Cytophagia</taxon>
        <taxon>Cytophagales</taxon>
        <taxon>Cyclobacteriaceae</taxon>
        <taxon>Algoriphagus</taxon>
    </lineage>
</organism>
<gene>
    <name evidence="1" type="ORF">ESV85_05325</name>
</gene>
<dbReference type="Proteomes" id="UP000321935">
    <property type="component" value="Unassembled WGS sequence"/>
</dbReference>
<accession>A0A5C7AXG2</accession>
<dbReference type="EMBL" id="VORW01000002">
    <property type="protein sequence ID" value="TXE13398.1"/>
    <property type="molecule type" value="Genomic_DNA"/>
</dbReference>
<evidence type="ECO:0000313" key="1">
    <source>
        <dbReference type="EMBL" id="TXE13398.1"/>
    </source>
</evidence>
<dbReference type="OrthoDB" id="758145at2"/>
<protein>
    <submittedName>
        <fullName evidence="1">Crp/Fnr family transcriptional regulator</fullName>
    </submittedName>
</protein>
<dbReference type="RefSeq" id="WP_146915469.1">
    <property type="nucleotide sequence ID" value="NZ_VORW01000002.1"/>
</dbReference>
<evidence type="ECO:0000313" key="2">
    <source>
        <dbReference type="Proteomes" id="UP000321935"/>
    </source>
</evidence>
<dbReference type="Gene3D" id="2.60.120.10">
    <property type="entry name" value="Jelly Rolls"/>
    <property type="match status" value="1"/>
</dbReference>
<sequence length="187" mass="21734">MIELLTYLNQIQSLSDKSEQALVSICNEIIVKKGKDLHPIGNTCRNIYFIKKGFLRIYYFKDYTDVTESFEFENAIVARADSLFNSNPSKKGIQAIEDSELVAINSAQLFKLYDEFPDIERLFRKIFENAYVETVNRIESLQFHTAEERYANLLDQSKNIIQRVPLKYIASYLGITQVSLSRIRAKR</sequence>
<dbReference type="InterPro" id="IPR014710">
    <property type="entry name" value="RmlC-like_jellyroll"/>
</dbReference>
<dbReference type="SUPFAM" id="SSF51206">
    <property type="entry name" value="cAMP-binding domain-like"/>
    <property type="match status" value="1"/>
</dbReference>
<comment type="caution">
    <text evidence="1">The sequence shown here is derived from an EMBL/GenBank/DDBJ whole genome shotgun (WGS) entry which is preliminary data.</text>
</comment>